<dbReference type="EMBL" id="JABRWJ010000005">
    <property type="protein sequence ID" value="NRF68852.1"/>
    <property type="molecule type" value="Genomic_DNA"/>
</dbReference>
<feature type="transmembrane region" description="Helical" evidence="1">
    <location>
        <begin position="56"/>
        <end position="74"/>
    </location>
</feature>
<organism evidence="3 4">
    <name type="scientific">Pseudaquabacterium terrae</name>
    <dbReference type="NCBI Taxonomy" id="2732868"/>
    <lineage>
        <taxon>Bacteria</taxon>
        <taxon>Pseudomonadati</taxon>
        <taxon>Pseudomonadota</taxon>
        <taxon>Betaproteobacteria</taxon>
        <taxon>Burkholderiales</taxon>
        <taxon>Sphaerotilaceae</taxon>
        <taxon>Pseudaquabacterium</taxon>
    </lineage>
</organism>
<dbReference type="InterPro" id="IPR010559">
    <property type="entry name" value="Sig_transdc_His_kin_internal"/>
</dbReference>
<dbReference type="PANTHER" id="PTHR34220:SF7">
    <property type="entry name" value="SENSOR HISTIDINE KINASE YPDA"/>
    <property type="match status" value="1"/>
</dbReference>
<keyword evidence="3" id="KW-0418">Kinase</keyword>
<feature type="transmembrane region" description="Helical" evidence="1">
    <location>
        <begin position="21"/>
        <end position="44"/>
    </location>
</feature>
<dbReference type="Proteomes" id="UP000737171">
    <property type="component" value="Unassembled WGS sequence"/>
</dbReference>
<dbReference type="Pfam" id="PF06580">
    <property type="entry name" value="His_kinase"/>
    <property type="match status" value="1"/>
</dbReference>
<protein>
    <submittedName>
        <fullName evidence="3">Histidine kinase</fullName>
    </submittedName>
</protein>
<dbReference type="PANTHER" id="PTHR34220">
    <property type="entry name" value="SENSOR HISTIDINE KINASE YPDA"/>
    <property type="match status" value="1"/>
</dbReference>
<dbReference type="RefSeq" id="WP_173124960.1">
    <property type="nucleotide sequence ID" value="NZ_JABRWJ010000005.1"/>
</dbReference>
<dbReference type="InterPro" id="IPR050640">
    <property type="entry name" value="Bact_2-comp_sensor_kinase"/>
</dbReference>
<reference evidence="3 4" key="1">
    <citation type="submission" date="2020-05" db="EMBL/GenBank/DDBJ databases">
        <title>Aquincola sp. isolate from soil.</title>
        <authorList>
            <person name="Han J."/>
            <person name="Kim D.-U."/>
        </authorList>
    </citation>
    <scope>NUCLEOTIDE SEQUENCE [LARGE SCALE GENOMIC DNA]</scope>
    <source>
        <strain evidence="3 4">S2</strain>
    </source>
</reference>
<gene>
    <name evidence="3" type="ORF">HLB44_17810</name>
</gene>
<keyword evidence="1" id="KW-1133">Transmembrane helix</keyword>
<name>A0ABX2EJN1_9BURK</name>
<accession>A0ABX2EJN1</accession>
<feature type="transmembrane region" description="Helical" evidence="1">
    <location>
        <begin position="128"/>
        <end position="148"/>
    </location>
</feature>
<comment type="caution">
    <text evidence="3">The sequence shown here is derived from an EMBL/GenBank/DDBJ whole genome shotgun (WGS) entry which is preliminary data.</text>
</comment>
<evidence type="ECO:0000313" key="4">
    <source>
        <dbReference type="Proteomes" id="UP000737171"/>
    </source>
</evidence>
<feature type="domain" description="Signal transduction histidine kinase internal region" evidence="2">
    <location>
        <begin position="174"/>
        <end position="251"/>
    </location>
</feature>
<evidence type="ECO:0000256" key="1">
    <source>
        <dbReference type="SAM" id="Phobius"/>
    </source>
</evidence>
<proteinExistence type="predicted"/>
<evidence type="ECO:0000259" key="2">
    <source>
        <dbReference type="Pfam" id="PF06580"/>
    </source>
</evidence>
<evidence type="ECO:0000313" key="3">
    <source>
        <dbReference type="EMBL" id="NRF68852.1"/>
    </source>
</evidence>
<sequence>MALKPEFVPPKPVRRAHFDDRALMAVGIPAFGLTIPLFSGLLQLEAPGITPDQGPFWAGMGWFVGLAFCIWWGNRWLLFKQREHWDWFAQPLRKLSMLVAACTLYTAPLTIAWLAAWYAALGAPTDWAVVRIVALTNVICVIFVTHAYETLFLIRERESDALQLAQLQRLRSEAELAALKAQVDPHFLFNGLNTLGHLISHDARTAREFCDCLAEVYRYVLANGRREQVPLADELNFVRQYFRLLELRFGSDAVQLDTPPELPAGRLIVPLALQVLVENAVKHNAVAADQPLRIGIALRAGDALHVHNARRPRQGPAPSTGVGLANLDERCKRVAGRGLRIEQDALHFAVEVPLLS</sequence>
<keyword evidence="4" id="KW-1185">Reference proteome</keyword>
<dbReference type="Gene3D" id="3.30.565.10">
    <property type="entry name" value="Histidine kinase-like ATPase, C-terminal domain"/>
    <property type="match status" value="1"/>
</dbReference>
<dbReference type="InterPro" id="IPR036890">
    <property type="entry name" value="HATPase_C_sf"/>
</dbReference>
<feature type="transmembrane region" description="Helical" evidence="1">
    <location>
        <begin position="95"/>
        <end position="116"/>
    </location>
</feature>
<keyword evidence="1" id="KW-0472">Membrane</keyword>
<dbReference type="GO" id="GO:0016301">
    <property type="term" value="F:kinase activity"/>
    <property type="evidence" value="ECO:0007669"/>
    <property type="project" value="UniProtKB-KW"/>
</dbReference>
<keyword evidence="3" id="KW-0808">Transferase</keyword>
<keyword evidence="1" id="KW-0812">Transmembrane</keyword>